<evidence type="ECO:0000259" key="2">
    <source>
        <dbReference type="Pfam" id="PF10882"/>
    </source>
</evidence>
<feature type="transmembrane region" description="Helical" evidence="1">
    <location>
        <begin position="82"/>
        <end position="101"/>
    </location>
</feature>
<keyword evidence="1" id="KW-0812">Transmembrane</keyword>
<keyword evidence="1" id="KW-1133">Transmembrane helix</keyword>
<feature type="domain" description="Bacterial Pleckstrin homology" evidence="2">
    <location>
        <begin position="200"/>
        <end position="296"/>
    </location>
</feature>
<dbReference type="Pfam" id="PF10882">
    <property type="entry name" value="bPH_5"/>
    <property type="match status" value="1"/>
</dbReference>
<evidence type="ECO:0000256" key="1">
    <source>
        <dbReference type="SAM" id="Phobius"/>
    </source>
</evidence>
<keyword evidence="1" id="KW-0472">Membrane</keyword>
<gene>
    <name evidence="3" type="ORF">SAMN04489758_12030</name>
</gene>
<feature type="transmembrane region" description="Helical" evidence="1">
    <location>
        <begin position="53"/>
        <end position="76"/>
    </location>
</feature>
<evidence type="ECO:0000313" key="3">
    <source>
        <dbReference type="EMBL" id="SET58890.1"/>
    </source>
</evidence>
<dbReference type="EMBL" id="FOIN01000020">
    <property type="protein sequence ID" value="SET58890.1"/>
    <property type="molecule type" value="Genomic_DNA"/>
</dbReference>
<dbReference type="InterPro" id="IPR027783">
    <property type="entry name" value="Bacterial_PH-related"/>
</dbReference>
<dbReference type="Proteomes" id="UP000198558">
    <property type="component" value="Unassembled WGS sequence"/>
</dbReference>
<feature type="transmembrane region" description="Helical" evidence="1">
    <location>
        <begin position="6"/>
        <end position="28"/>
    </location>
</feature>
<protein>
    <submittedName>
        <fullName evidence="3">PH domain-containing protein</fullName>
    </submittedName>
</protein>
<proteinExistence type="predicted"/>
<accession>A0A1I0FKV0</accession>
<keyword evidence="4" id="KW-1185">Reference proteome</keyword>
<organism evidence="3 4">
    <name type="scientific">Thomasclavelia cocleata</name>
    <dbReference type="NCBI Taxonomy" id="69824"/>
    <lineage>
        <taxon>Bacteria</taxon>
        <taxon>Bacillati</taxon>
        <taxon>Bacillota</taxon>
        <taxon>Erysipelotrichia</taxon>
        <taxon>Erysipelotrichales</taxon>
        <taxon>Coprobacillaceae</taxon>
        <taxon>Thomasclavelia</taxon>
    </lineage>
</organism>
<reference evidence="4" key="1">
    <citation type="submission" date="2016-10" db="EMBL/GenBank/DDBJ databases">
        <authorList>
            <person name="Varghese N."/>
            <person name="Submissions S."/>
        </authorList>
    </citation>
    <scope>NUCLEOTIDE SEQUENCE [LARGE SCALE GENOMIC DNA]</scope>
    <source>
        <strain evidence="4">DSM 1551</strain>
    </source>
</reference>
<feature type="transmembrane region" description="Helical" evidence="1">
    <location>
        <begin position="168"/>
        <end position="190"/>
    </location>
</feature>
<name>A0A1I0FKV0_9FIRM</name>
<evidence type="ECO:0000313" key="4">
    <source>
        <dbReference type="Proteomes" id="UP000198558"/>
    </source>
</evidence>
<sequence>MIKYKADVIIYPFIILQMIILLTGLIFIKKLRIQTFCENNEANIMINLNRKQVFYDCLFCLTLSDALFNLVIQLYLLEMFKFIYIIFVTILSFITTILMLYKIKDYHNKKTELLSHYNECSYSLSSDDCWKIGLMGPAYYNPYDPRTLVSMPGGMQLTFNTAKKGYRYFIIGFISVILCFLIWIFGYPYYLDVTNNIVDLSLQNNKIIVTSEFYNFDIDIAKIERLEITNNLGDGKRINGTDTGIYAKGEYRFEKYGDCKVYLASLHKCYIIIYTKDDIYIINDDDIEDTKSFYQQLKTKQ</sequence>
<dbReference type="AlphaFoldDB" id="A0A1I0FKV0"/>